<proteinExistence type="predicted"/>
<keyword evidence="5 8" id="KW-0472">Membrane</keyword>
<feature type="domain" description="Ig-like" evidence="10">
    <location>
        <begin position="32"/>
        <end position="121"/>
    </location>
</feature>
<evidence type="ECO:0000256" key="3">
    <source>
        <dbReference type="ARBA" id="ARBA00022729"/>
    </source>
</evidence>
<dbReference type="SMART" id="SM00409">
    <property type="entry name" value="IG"/>
    <property type="match status" value="2"/>
</dbReference>
<evidence type="ECO:0000256" key="7">
    <source>
        <dbReference type="ARBA" id="ARBA00023180"/>
    </source>
</evidence>
<dbReference type="InterPro" id="IPR036179">
    <property type="entry name" value="Ig-like_dom_sf"/>
</dbReference>
<evidence type="ECO:0000259" key="10">
    <source>
        <dbReference type="PROSITE" id="PS50835"/>
    </source>
</evidence>
<evidence type="ECO:0000313" key="11">
    <source>
        <dbReference type="Ensembl" id="ENSONIP00000023176.2"/>
    </source>
</evidence>
<evidence type="ECO:0000256" key="5">
    <source>
        <dbReference type="ARBA" id="ARBA00023136"/>
    </source>
</evidence>
<dbReference type="InterPro" id="IPR013106">
    <property type="entry name" value="Ig_V-set"/>
</dbReference>
<evidence type="ECO:0000256" key="1">
    <source>
        <dbReference type="ARBA" id="ARBA00004236"/>
    </source>
</evidence>
<dbReference type="GO" id="GO:0005886">
    <property type="term" value="C:plasma membrane"/>
    <property type="evidence" value="ECO:0007669"/>
    <property type="project" value="UniProtKB-SubCell"/>
</dbReference>
<feature type="chain" id="PRO_5025694558" evidence="9">
    <location>
        <begin position="25"/>
        <end position="351"/>
    </location>
</feature>
<keyword evidence="2" id="KW-1003">Cell membrane</keyword>
<evidence type="ECO:0000313" key="12">
    <source>
        <dbReference type="Proteomes" id="UP000005207"/>
    </source>
</evidence>
<dbReference type="eggNOG" id="ENOG502SVGE">
    <property type="taxonomic scope" value="Eukaryota"/>
</dbReference>
<dbReference type="CDD" id="cd00099">
    <property type="entry name" value="IgV"/>
    <property type="match status" value="1"/>
</dbReference>
<dbReference type="SUPFAM" id="SSF48726">
    <property type="entry name" value="Immunoglobulin"/>
    <property type="match status" value="2"/>
</dbReference>
<feature type="domain" description="Ig-like" evidence="10">
    <location>
        <begin position="146"/>
        <end position="238"/>
    </location>
</feature>
<keyword evidence="8" id="KW-1133">Transmembrane helix</keyword>
<dbReference type="GO" id="GO:0009617">
    <property type="term" value="P:response to bacterium"/>
    <property type="evidence" value="ECO:0007669"/>
    <property type="project" value="TreeGrafter"/>
</dbReference>
<evidence type="ECO:0000256" key="2">
    <source>
        <dbReference type="ARBA" id="ARBA00022475"/>
    </source>
</evidence>
<keyword evidence="3 9" id="KW-0732">Signal</keyword>
<dbReference type="PROSITE" id="PS50835">
    <property type="entry name" value="IG_LIKE"/>
    <property type="match status" value="2"/>
</dbReference>
<keyword evidence="4" id="KW-0391">Immunity</keyword>
<reference evidence="11" key="3">
    <citation type="submission" date="2025-09" db="UniProtKB">
        <authorList>
            <consortium name="Ensembl"/>
        </authorList>
    </citation>
    <scope>IDENTIFICATION</scope>
</reference>
<keyword evidence="6" id="KW-1015">Disulfide bond</keyword>
<reference evidence="11" key="2">
    <citation type="submission" date="2025-08" db="UniProtKB">
        <authorList>
            <consortium name="Ensembl"/>
        </authorList>
    </citation>
    <scope>IDENTIFICATION</scope>
</reference>
<keyword evidence="12" id="KW-1185">Reference proteome</keyword>
<keyword evidence="7" id="KW-0325">Glycoprotein</keyword>
<dbReference type="InterPro" id="IPR007110">
    <property type="entry name" value="Ig-like_dom"/>
</dbReference>
<evidence type="ECO:0000256" key="4">
    <source>
        <dbReference type="ARBA" id="ARBA00022859"/>
    </source>
</evidence>
<organism evidence="11 12">
    <name type="scientific">Oreochromis niloticus</name>
    <name type="common">Nile tilapia</name>
    <name type="synonym">Tilapia nilotica</name>
    <dbReference type="NCBI Taxonomy" id="8128"/>
    <lineage>
        <taxon>Eukaryota</taxon>
        <taxon>Metazoa</taxon>
        <taxon>Chordata</taxon>
        <taxon>Craniata</taxon>
        <taxon>Vertebrata</taxon>
        <taxon>Euteleostomi</taxon>
        <taxon>Actinopterygii</taxon>
        <taxon>Neopterygii</taxon>
        <taxon>Teleostei</taxon>
        <taxon>Neoteleostei</taxon>
        <taxon>Acanthomorphata</taxon>
        <taxon>Ovalentaria</taxon>
        <taxon>Cichlomorphae</taxon>
        <taxon>Cichliformes</taxon>
        <taxon>Cichlidae</taxon>
        <taxon>African cichlids</taxon>
        <taxon>Pseudocrenilabrinae</taxon>
        <taxon>Oreochromini</taxon>
        <taxon>Oreochromis</taxon>
    </lineage>
</organism>
<comment type="subcellular location">
    <subcellularLocation>
        <location evidence="1">Cell membrane</location>
    </subcellularLocation>
</comment>
<sequence length="351" mass="39440">MVSSVFFFCLLCLLFGKMVQMTESQMFSSVHPESRFISAQVGGKVTLKCFHDGDRSARLYWFKQNLGQKPKIISHFFKYNVNNSSNEELKNNPRFTLDTQDGKYHLTIKDLQISDSASYYCVYYLYTLTFLENIIISVKGSGVNIKAVVQQSASETIQPGGSVTLNCTVHTGTCDGEHSVYWFKDSDESHPGLIYTHLGRNDQCDNKPSTQTHTCVYSLPMSNLSVSHAGTYYCAVTSCGRILFGNGTKLDFGHNVGVSLSLFWTGAFAFTSILSVLVAFLQCMMSKSCGCKSSESHTRASNEDGKDFQEAKKFLFAPSSVKLDNRSRSQRDQTWTECVYYSVKLQRYTEQ</sequence>
<dbReference type="PANTHER" id="PTHR19433:SF127">
    <property type="entry name" value="NITR9"/>
    <property type="match status" value="1"/>
</dbReference>
<dbReference type="Gene3D" id="2.60.40.10">
    <property type="entry name" value="Immunoglobulins"/>
    <property type="match status" value="2"/>
</dbReference>
<dbReference type="AlphaFoldDB" id="I3KPY1"/>
<name>I3KPY1_ORENI</name>
<dbReference type="Pfam" id="PF07686">
    <property type="entry name" value="V-set"/>
    <property type="match status" value="2"/>
</dbReference>
<feature type="signal peptide" evidence="9">
    <location>
        <begin position="1"/>
        <end position="24"/>
    </location>
</feature>
<protein>
    <submittedName>
        <fullName evidence="11">Uncharacterized LOC109195390</fullName>
    </submittedName>
</protein>
<dbReference type="PANTHER" id="PTHR19433">
    <property type="entry name" value="T-CELL RECEPTOR ALPHA CHAIN V REGION-RELATED"/>
    <property type="match status" value="1"/>
</dbReference>
<dbReference type="GeneTree" id="ENSGT00940000162676"/>
<dbReference type="GO" id="GO:0002376">
    <property type="term" value="P:immune system process"/>
    <property type="evidence" value="ECO:0007669"/>
    <property type="project" value="UniProtKB-KW"/>
</dbReference>
<dbReference type="SMART" id="SM00406">
    <property type="entry name" value="IGv"/>
    <property type="match status" value="2"/>
</dbReference>
<reference evidence="12" key="1">
    <citation type="submission" date="2012-01" db="EMBL/GenBank/DDBJ databases">
        <title>The Genome Sequence of Oreochromis niloticus (Nile Tilapia).</title>
        <authorList>
            <consortium name="Broad Institute Genome Assembly Team"/>
            <consortium name="Broad Institute Sequencing Platform"/>
            <person name="Di Palma F."/>
            <person name="Johnson J."/>
            <person name="Lander E.S."/>
            <person name="Lindblad-Toh K."/>
        </authorList>
    </citation>
    <scope>NUCLEOTIDE SEQUENCE [LARGE SCALE GENOMIC DNA]</scope>
</reference>
<dbReference type="InterPro" id="IPR003599">
    <property type="entry name" value="Ig_sub"/>
</dbReference>
<evidence type="ECO:0000256" key="8">
    <source>
        <dbReference type="SAM" id="Phobius"/>
    </source>
</evidence>
<accession>I3KPY1</accession>
<feature type="transmembrane region" description="Helical" evidence="8">
    <location>
        <begin position="262"/>
        <end position="283"/>
    </location>
</feature>
<dbReference type="Ensembl" id="ENSONIT00000023196.2">
    <property type="protein sequence ID" value="ENSONIP00000023176.2"/>
    <property type="gene ID" value="ENSONIG00000041308.1"/>
</dbReference>
<dbReference type="HOGENOM" id="CLU_055459_0_0_1"/>
<keyword evidence="8" id="KW-0812">Transmembrane</keyword>
<evidence type="ECO:0000256" key="9">
    <source>
        <dbReference type="SAM" id="SignalP"/>
    </source>
</evidence>
<dbReference type="InterPro" id="IPR052051">
    <property type="entry name" value="TCR_complex_component"/>
</dbReference>
<gene>
    <name evidence="11" type="primary">LOC109196196</name>
</gene>
<dbReference type="Proteomes" id="UP000005207">
    <property type="component" value="Linkage group LG3"/>
</dbReference>
<evidence type="ECO:0000256" key="6">
    <source>
        <dbReference type="ARBA" id="ARBA00023157"/>
    </source>
</evidence>
<dbReference type="InterPro" id="IPR013783">
    <property type="entry name" value="Ig-like_fold"/>
</dbReference>